<evidence type="ECO:0000313" key="1">
    <source>
        <dbReference type="EMBL" id="CAE6131140.1"/>
    </source>
</evidence>
<proteinExistence type="predicted"/>
<dbReference type="Proteomes" id="UP000682877">
    <property type="component" value="Chromosome 6"/>
</dbReference>
<evidence type="ECO:0000313" key="2">
    <source>
        <dbReference type="Proteomes" id="UP000682877"/>
    </source>
</evidence>
<accession>A0A8S2AR17</accession>
<sequence>MVDAIVSFGVEKLWELYRLGHNKANVSREKSWLEGAAYFSQ</sequence>
<protein>
    <submittedName>
        <fullName evidence="1">Uncharacterized protein</fullName>
    </submittedName>
</protein>
<dbReference type="AlphaFoldDB" id="A0A8S2AR17"/>
<reference evidence="1" key="1">
    <citation type="submission" date="2021-01" db="EMBL/GenBank/DDBJ databases">
        <authorList>
            <person name="Bezrukov I."/>
        </authorList>
    </citation>
    <scope>NUCLEOTIDE SEQUENCE</scope>
</reference>
<name>A0A8S2AR17_ARAAE</name>
<gene>
    <name evidence="1" type="ORF">AARE701A_LOCUS16611</name>
</gene>
<keyword evidence="2" id="KW-1185">Reference proteome</keyword>
<organism evidence="1 2">
    <name type="scientific">Arabidopsis arenosa</name>
    <name type="common">Sand rock-cress</name>
    <name type="synonym">Cardaminopsis arenosa</name>
    <dbReference type="NCBI Taxonomy" id="38785"/>
    <lineage>
        <taxon>Eukaryota</taxon>
        <taxon>Viridiplantae</taxon>
        <taxon>Streptophyta</taxon>
        <taxon>Embryophyta</taxon>
        <taxon>Tracheophyta</taxon>
        <taxon>Spermatophyta</taxon>
        <taxon>Magnoliopsida</taxon>
        <taxon>eudicotyledons</taxon>
        <taxon>Gunneridae</taxon>
        <taxon>Pentapetalae</taxon>
        <taxon>rosids</taxon>
        <taxon>malvids</taxon>
        <taxon>Brassicales</taxon>
        <taxon>Brassicaceae</taxon>
        <taxon>Camelineae</taxon>
        <taxon>Arabidopsis</taxon>
    </lineage>
</organism>
<dbReference type="EMBL" id="LR999456">
    <property type="protein sequence ID" value="CAE6131140.1"/>
    <property type="molecule type" value="Genomic_DNA"/>
</dbReference>